<dbReference type="EMBL" id="LUUJ01000049">
    <property type="protein sequence ID" value="OAI19375.1"/>
    <property type="molecule type" value="Genomic_DNA"/>
</dbReference>
<keyword evidence="3 4" id="KW-0408">Iron</keyword>
<reference evidence="7 8" key="1">
    <citation type="submission" date="2016-03" db="EMBL/GenBank/DDBJ databases">
        <authorList>
            <person name="Ploux O."/>
        </authorList>
    </citation>
    <scope>NUCLEOTIDE SEQUENCE [LARGE SCALE GENOMIC DNA]</scope>
    <source>
        <strain evidence="7 8">R-45378</strain>
    </source>
</reference>
<comment type="caution">
    <text evidence="7">The sequence shown here is derived from an EMBL/GenBank/DDBJ whole genome shotgun (WGS) entry which is preliminary data.</text>
</comment>
<dbReference type="RefSeq" id="WP_064039565.1">
    <property type="nucleotide sequence ID" value="NZ_LUUJ01000049.1"/>
</dbReference>
<keyword evidence="5" id="KW-0472">Membrane</keyword>
<evidence type="ECO:0000259" key="6">
    <source>
        <dbReference type="PROSITE" id="PS51007"/>
    </source>
</evidence>
<evidence type="ECO:0000256" key="2">
    <source>
        <dbReference type="ARBA" id="ARBA00022723"/>
    </source>
</evidence>
<organism evidence="7 8">
    <name type="scientific">Methylomonas koyamae</name>
    <dbReference type="NCBI Taxonomy" id="702114"/>
    <lineage>
        <taxon>Bacteria</taxon>
        <taxon>Pseudomonadati</taxon>
        <taxon>Pseudomonadota</taxon>
        <taxon>Gammaproteobacteria</taxon>
        <taxon>Methylococcales</taxon>
        <taxon>Methylococcaceae</taxon>
        <taxon>Methylomonas</taxon>
    </lineage>
</organism>
<protein>
    <recommendedName>
        <fullName evidence="6">Cytochrome c domain-containing protein</fullName>
    </recommendedName>
</protein>
<dbReference type="PROSITE" id="PS51007">
    <property type="entry name" value="CYTC"/>
    <property type="match status" value="1"/>
</dbReference>
<gene>
    <name evidence="7" type="ORF">A1507_07385</name>
</gene>
<dbReference type="InterPro" id="IPR019251">
    <property type="entry name" value="DUF2231_TM"/>
</dbReference>
<dbReference type="Pfam" id="PF09990">
    <property type="entry name" value="DUF2231"/>
    <property type="match status" value="1"/>
</dbReference>
<feature type="domain" description="Cytochrome c" evidence="6">
    <location>
        <begin position="148"/>
        <end position="231"/>
    </location>
</feature>
<accession>A0A177NN52</accession>
<keyword evidence="1 4" id="KW-0349">Heme</keyword>
<evidence type="ECO:0000256" key="3">
    <source>
        <dbReference type="ARBA" id="ARBA00023004"/>
    </source>
</evidence>
<evidence type="ECO:0000313" key="8">
    <source>
        <dbReference type="Proteomes" id="UP000077857"/>
    </source>
</evidence>
<dbReference type="GO" id="GO:0046872">
    <property type="term" value="F:metal ion binding"/>
    <property type="evidence" value="ECO:0007669"/>
    <property type="project" value="UniProtKB-KW"/>
</dbReference>
<dbReference type="InterPro" id="IPR009056">
    <property type="entry name" value="Cyt_c-like_dom"/>
</dbReference>
<dbReference type="Proteomes" id="UP000077857">
    <property type="component" value="Unassembled WGS sequence"/>
</dbReference>
<evidence type="ECO:0000256" key="5">
    <source>
        <dbReference type="SAM" id="Phobius"/>
    </source>
</evidence>
<dbReference type="Gene3D" id="1.10.760.10">
    <property type="entry name" value="Cytochrome c-like domain"/>
    <property type="match status" value="1"/>
</dbReference>
<feature type="transmembrane region" description="Helical" evidence="5">
    <location>
        <begin position="52"/>
        <end position="74"/>
    </location>
</feature>
<feature type="transmembrane region" description="Helical" evidence="5">
    <location>
        <begin position="86"/>
        <end position="106"/>
    </location>
</feature>
<dbReference type="GO" id="GO:0009055">
    <property type="term" value="F:electron transfer activity"/>
    <property type="evidence" value="ECO:0007669"/>
    <property type="project" value="InterPro"/>
</dbReference>
<evidence type="ECO:0000256" key="1">
    <source>
        <dbReference type="ARBA" id="ARBA00022617"/>
    </source>
</evidence>
<keyword evidence="5" id="KW-0812">Transmembrane</keyword>
<keyword evidence="5" id="KW-1133">Transmembrane helix</keyword>
<evidence type="ECO:0000256" key="4">
    <source>
        <dbReference type="PROSITE-ProRule" id="PRU00433"/>
    </source>
</evidence>
<dbReference type="Pfam" id="PF13442">
    <property type="entry name" value="Cytochrome_CBB3"/>
    <property type="match status" value="1"/>
</dbReference>
<keyword evidence="2 4" id="KW-0479">Metal-binding</keyword>
<dbReference type="GO" id="GO:0020037">
    <property type="term" value="F:heme binding"/>
    <property type="evidence" value="ECO:0007669"/>
    <property type="project" value="InterPro"/>
</dbReference>
<proteinExistence type="predicted"/>
<feature type="transmembrane region" description="Helical" evidence="5">
    <location>
        <begin position="118"/>
        <end position="139"/>
    </location>
</feature>
<dbReference type="SUPFAM" id="SSF46626">
    <property type="entry name" value="Cytochrome c"/>
    <property type="match status" value="1"/>
</dbReference>
<sequence length="241" mass="26611">MSHWFYDFLAALGYSHPLHPVLVHVPAGMSIGALGFSILAMLTKQAAFRATAYHVAVFALAFTLLAIPVGIFDWQRFYGGAWFFEIQIKAVLAALYLLLIASAAVIGRRCLESRALPVLYFASVVTVAGLGFFGGQLVYHGFTPEAPVQFKIGRQVFDSHCSGCHRRGENIIEPNMPLRNAPQLHDFAEFLAFIRNPRMPDGSPGVMPQFGSDRISNPNARELFDYLNFSFVASNRPVSAQ</sequence>
<feature type="transmembrane region" description="Helical" evidence="5">
    <location>
        <begin position="20"/>
        <end position="40"/>
    </location>
</feature>
<name>A0A177NN52_9GAMM</name>
<dbReference type="InterPro" id="IPR036909">
    <property type="entry name" value="Cyt_c-like_dom_sf"/>
</dbReference>
<evidence type="ECO:0000313" key="7">
    <source>
        <dbReference type="EMBL" id="OAI19375.1"/>
    </source>
</evidence>
<dbReference type="AlphaFoldDB" id="A0A177NN52"/>